<keyword evidence="4 5" id="KW-0472">Membrane</keyword>
<reference evidence="7 8" key="1">
    <citation type="submission" date="2020-06" db="EMBL/GenBank/DDBJ databases">
        <title>The yeast mating-type switching endonuclease HO is a domesticated member of an unorthodox homing genetic element family.</title>
        <authorList>
            <person name="Coughlan A.Y."/>
            <person name="Lombardi L."/>
            <person name="Braun-Galleani S."/>
            <person name="Martos A.R."/>
            <person name="Galeote V."/>
            <person name="Bigey F."/>
            <person name="Dequin S."/>
            <person name="Byrne K.P."/>
            <person name="Wolfe K.H."/>
        </authorList>
    </citation>
    <scope>NUCLEOTIDE SEQUENCE [LARGE SCALE GENOMIC DNA]</scope>
    <source>
        <strain evidence="7 8">CBS764</strain>
    </source>
</reference>
<dbReference type="SUPFAM" id="SSF103481">
    <property type="entry name" value="Multidrug resistance efflux transporter EmrE"/>
    <property type="match status" value="2"/>
</dbReference>
<evidence type="ECO:0000256" key="1">
    <source>
        <dbReference type="ARBA" id="ARBA00004141"/>
    </source>
</evidence>
<dbReference type="AlphaFoldDB" id="A0A7G3ZMI4"/>
<proteinExistence type="predicted"/>
<evidence type="ECO:0000313" key="8">
    <source>
        <dbReference type="Proteomes" id="UP000515788"/>
    </source>
</evidence>
<comment type="subcellular location">
    <subcellularLocation>
        <location evidence="1">Membrane</location>
        <topology evidence="1">Multi-pass membrane protein</topology>
    </subcellularLocation>
</comment>
<evidence type="ECO:0000313" key="7">
    <source>
        <dbReference type="EMBL" id="QLL34720.1"/>
    </source>
</evidence>
<keyword evidence="2 5" id="KW-0812">Transmembrane</keyword>
<organism evidence="7 8">
    <name type="scientific">Torulaspora globosa</name>
    <dbReference type="NCBI Taxonomy" id="48254"/>
    <lineage>
        <taxon>Eukaryota</taxon>
        <taxon>Fungi</taxon>
        <taxon>Dikarya</taxon>
        <taxon>Ascomycota</taxon>
        <taxon>Saccharomycotina</taxon>
        <taxon>Saccharomycetes</taxon>
        <taxon>Saccharomycetales</taxon>
        <taxon>Saccharomycetaceae</taxon>
        <taxon>Torulaspora</taxon>
    </lineage>
</organism>
<feature type="domain" description="EamA" evidence="6">
    <location>
        <begin position="204"/>
        <end position="337"/>
    </location>
</feature>
<keyword evidence="8" id="KW-1185">Reference proteome</keyword>
<evidence type="ECO:0000256" key="2">
    <source>
        <dbReference type="ARBA" id="ARBA00022692"/>
    </source>
</evidence>
<dbReference type="EMBL" id="CP059253">
    <property type="protein sequence ID" value="QLL34720.1"/>
    <property type="molecule type" value="Genomic_DNA"/>
</dbReference>
<dbReference type="Proteomes" id="UP000515788">
    <property type="component" value="Chromosome 8"/>
</dbReference>
<feature type="transmembrane region" description="Helical" evidence="5">
    <location>
        <begin position="160"/>
        <end position="181"/>
    </location>
</feature>
<dbReference type="OrthoDB" id="306876at2759"/>
<feature type="transmembrane region" description="Helical" evidence="5">
    <location>
        <begin position="320"/>
        <end position="337"/>
    </location>
</feature>
<dbReference type="InterPro" id="IPR000620">
    <property type="entry name" value="EamA_dom"/>
</dbReference>
<feature type="domain" description="EamA" evidence="6">
    <location>
        <begin position="32"/>
        <end position="176"/>
    </location>
</feature>
<feature type="transmembrane region" description="Helical" evidence="5">
    <location>
        <begin position="69"/>
        <end position="88"/>
    </location>
</feature>
<evidence type="ECO:0000256" key="3">
    <source>
        <dbReference type="ARBA" id="ARBA00022989"/>
    </source>
</evidence>
<evidence type="ECO:0000256" key="5">
    <source>
        <dbReference type="SAM" id="Phobius"/>
    </source>
</evidence>
<feature type="transmembrane region" description="Helical" evidence="5">
    <location>
        <begin position="31"/>
        <end position="49"/>
    </location>
</feature>
<dbReference type="GO" id="GO:0016020">
    <property type="term" value="C:membrane"/>
    <property type="evidence" value="ECO:0007669"/>
    <property type="project" value="UniProtKB-SubCell"/>
</dbReference>
<sequence length="361" mass="40148">MSKKDSSEELEVAGRLHSEQSRSTEYASPNAGLVLLVISYFFNSSMVVSTKVLETDHEHAPGREPIKPLQILLVRMSITYVATLLYMFKNRSTIANVPFGPPEMRKWLVLRGVMGFFGVFGLYFSLMYLSLSDAILITFLTPTVTVLLAWIALRERLTTVEVIGSLVSFCGVVLIVRPSFIFGVATAPDGSAESENTTDRLIATVLSLVGVFGASSVYIIIRHMGSKAHAILSVSYFSLVVTVISLLGVLLVPSMTMQTPTNLKQWLLFANLGVCGFVFQYLLTLGIQKERAGRGTLMAYTQLIYAVFWDVALWHNWPKLWSWLGMLIIVGTALVVIRCKPEGELARISDEERESFQLEEM</sequence>
<dbReference type="GeneID" id="59327986"/>
<feature type="transmembrane region" description="Helical" evidence="5">
    <location>
        <begin position="266"/>
        <end position="285"/>
    </location>
</feature>
<accession>A0A7G3ZMI4</accession>
<dbReference type="RefSeq" id="XP_037141394.1">
    <property type="nucleotide sequence ID" value="XM_037285498.1"/>
</dbReference>
<feature type="transmembrane region" description="Helical" evidence="5">
    <location>
        <begin position="201"/>
        <end position="221"/>
    </location>
</feature>
<feature type="transmembrane region" description="Helical" evidence="5">
    <location>
        <begin position="134"/>
        <end position="153"/>
    </location>
</feature>
<name>A0A7G3ZMI4_9SACH</name>
<keyword evidence="3 5" id="KW-1133">Transmembrane helix</keyword>
<feature type="transmembrane region" description="Helical" evidence="5">
    <location>
        <begin position="108"/>
        <end position="128"/>
    </location>
</feature>
<protein>
    <recommendedName>
        <fullName evidence="6">EamA domain-containing protein</fullName>
    </recommendedName>
</protein>
<dbReference type="PANTHER" id="PTHR22911:SF6">
    <property type="entry name" value="SOLUTE CARRIER FAMILY 35 MEMBER G1"/>
    <property type="match status" value="1"/>
</dbReference>
<evidence type="ECO:0000259" key="6">
    <source>
        <dbReference type="Pfam" id="PF00892"/>
    </source>
</evidence>
<dbReference type="KEGG" id="tgb:HG536_0H00950"/>
<dbReference type="Gene3D" id="1.10.3730.20">
    <property type="match status" value="1"/>
</dbReference>
<gene>
    <name evidence="7" type="ORF">HG536_0H00950</name>
</gene>
<feature type="transmembrane region" description="Helical" evidence="5">
    <location>
        <begin position="233"/>
        <end position="254"/>
    </location>
</feature>
<feature type="transmembrane region" description="Helical" evidence="5">
    <location>
        <begin position="297"/>
        <end position="314"/>
    </location>
</feature>
<dbReference type="PANTHER" id="PTHR22911">
    <property type="entry name" value="ACYL-MALONYL CONDENSING ENZYME-RELATED"/>
    <property type="match status" value="1"/>
</dbReference>
<dbReference type="Pfam" id="PF00892">
    <property type="entry name" value="EamA"/>
    <property type="match status" value="2"/>
</dbReference>
<dbReference type="InterPro" id="IPR037185">
    <property type="entry name" value="EmrE-like"/>
</dbReference>
<evidence type="ECO:0000256" key="4">
    <source>
        <dbReference type="ARBA" id="ARBA00023136"/>
    </source>
</evidence>